<comment type="caution">
    <text evidence="1">The sequence shown here is derived from an EMBL/GenBank/DDBJ whole genome shotgun (WGS) entry which is preliminary data.</text>
</comment>
<evidence type="ECO:0000313" key="1">
    <source>
        <dbReference type="EMBL" id="EET89060.1"/>
    </source>
</evidence>
<reference evidence="1 2" key="1">
    <citation type="submission" date="2009-06" db="EMBL/GenBank/DDBJ databases">
        <title>The draft genome of Clostridium carboxidivorans P7.</title>
        <authorList>
            <consortium name="US DOE Joint Genome Institute (JGI-PGF)"/>
            <person name="Lucas S."/>
            <person name="Copeland A."/>
            <person name="Lapidus A."/>
            <person name="Glavina del Rio T."/>
            <person name="Tice H."/>
            <person name="Bruce D."/>
            <person name="Goodwin L."/>
            <person name="Pitluck S."/>
            <person name="Larimer F."/>
            <person name="Land M.L."/>
            <person name="Hauser L."/>
            <person name="Hemme C.L."/>
        </authorList>
    </citation>
    <scope>NUCLEOTIDE SEQUENCE [LARGE SCALE GENOMIC DNA]</scope>
    <source>
        <strain evidence="1 2">P7</strain>
    </source>
</reference>
<proteinExistence type="predicted"/>
<evidence type="ECO:0000313" key="2">
    <source>
        <dbReference type="Proteomes" id="UP000004198"/>
    </source>
</evidence>
<accession>C6PNY2</accession>
<organism evidence="1 2">
    <name type="scientific">Clostridium carboxidivorans P7</name>
    <dbReference type="NCBI Taxonomy" id="536227"/>
    <lineage>
        <taxon>Bacteria</taxon>
        <taxon>Bacillati</taxon>
        <taxon>Bacillota</taxon>
        <taxon>Clostridia</taxon>
        <taxon>Eubacteriales</taxon>
        <taxon>Clostridiaceae</taxon>
        <taxon>Clostridium</taxon>
    </lineage>
</organism>
<dbReference type="AlphaFoldDB" id="C6PNY2"/>
<dbReference type="Proteomes" id="UP000004198">
    <property type="component" value="Unassembled WGS sequence"/>
</dbReference>
<dbReference type="PANTHER" id="PTHR43847:SF1">
    <property type="entry name" value="BLL3993 PROTEIN"/>
    <property type="match status" value="1"/>
</dbReference>
<name>C6PNY2_9CLOT</name>
<sequence length="59" mass="7032">MFLFTPLALGSYWAVIPFLLSVPMNVFRIKSEEEVLLRELPGYKDYCLKTHYRLIPLIW</sequence>
<protein>
    <recommendedName>
        <fullName evidence="3">Isoprenylcysteine carboxyl methyltransferase</fullName>
    </recommendedName>
</protein>
<gene>
    <name evidence="1" type="ORF">CcarbDRAFT_0499</name>
</gene>
<dbReference type="EMBL" id="ACVI01000005">
    <property type="protein sequence ID" value="EET89060.1"/>
    <property type="molecule type" value="Genomic_DNA"/>
</dbReference>
<dbReference type="Gene3D" id="1.20.120.1630">
    <property type="match status" value="1"/>
</dbReference>
<dbReference type="PANTHER" id="PTHR43847">
    <property type="entry name" value="BLL3993 PROTEIN"/>
    <property type="match status" value="1"/>
</dbReference>
<dbReference type="eggNOG" id="COG2020">
    <property type="taxonomic scope" value="Bacteria"/>
</dbReference>
<dbReference type="STRING" id="536227.Ccar_10525"/>
<evidence type="ECO:0008006" key="3">
    <source>
        <dbReference type="Google" id="ProtNLM"/>
    </source>
</evidence>
<keyword evidence="2" id="KW-1185">Reference proteome</keyword>
<dbReference type="InterPro" id="IPR052527">
    <property type="entry name" value="Metal_cation-efflux_comp"/>
</dbReference>